<gene>
    <name evidence="4" type="primary">LOC107768137</name>
</gene>
<dbReference type="GO" id="GO:0005829">
    <property type="term" value="C:cytosol"/>
    <property type="evidence" value="ECO:0000318"/>
    <property type="project" value="GO_Central"/>
</dbReference>
<organism evidence="3 4">
    <name type="scientific">Nicotiana tabacum</name>
    <name type="common">Common tobacco</name>
    <dbReference type="NCBI Taxonomy" id="4097"/>
    <lineage>
        <taxon>Eukaryota</taxon>
        <taxon>Viridiplantae</taxon>
        <taxon>Streptophyta</taxon>
        <taxon>Embryophyta</taxon>
        <taxon>Tracheophyta</taxon>
        <taxon>Spermatophyta</taxon>
        <taxon>Magnoliopsida</taxon>
        <taxon>eudicotyledons</taxon>
        <taxon>Gunneridae</taxon>
        <taxon>Pentapetalae</taxon>
        <taxon>asterids</taxon>
        <taxon>lamiids</taxon>
        <taxon>Solanales</taxon>
        <taxon>Solanaceae</taxon>
        <taxon>Nicotianoideae</taxon>
        <taxon>Nicotianeae</taxon>
        <taxon>Nicotiana</taxon>
    </lineage>
</organism>
<protein>
    <submittedName>
        <fullName evidence="4">6-phosphogluconolactonase 3, chloroplastic-like</fullName>
    </submittedName>
    <submittedName>
        <fullName evidence="4">Probable 6-phosphogluconolactonase 5, chloroplastic</fullName>
    </submittedName>
</protein>
<reference evidence="3" key="1">
    <citation type="journal article" date="2014" name="Nat. Commun.">
        <title>The tobacco genome sequence and its comparison with those of tomato and potato.</title>
        <authorList>
            <person name="Sierro N."/>
            <person name="Battey J.N."/>
            <person name="Ouadi S."/>
            <person name="Bakaher N."/>
            <person name="Bovet L."/>
            <person name="Willig A."/>
            <person name="Goepfert S."/>
            <person name="Peitsch M.C."/>
            <person name="Ivanov N.V."/>
        </authorList>
    </citation>
    <scope>NUCLEOTIDE SEQUENCE [LARGE SCALE GENOMIC DNA]</scope>
</reference>
<comment type="pathway">
    <text evidence="1">Carbohydrate degradation; pentose phosphate pathway.</text>
</comment>
<reference evidence="4" key="2">
    <citation type="submission" date="2025-08" db="UniProtKB">
        <authorList>
            <consortium name="RefSeq"/>
        </authorList>
    </citation>
    <scope>IDENTIFICATION</scope>
    <source>
        <tissue evidence="4">Leaf</tissue>
    </source>
</reference>
<accession>A0A1S3XSR6</accession>
<evidence type="ECO:0000259" key="2">
    <source>
        <dbReference type="Pfam" id="PF01182"/>
    </source>
</evidence>
<dbReference type="PANTHER" id="PTHR11054">
    <property type="entry name" value="6-PHOSPHOGLUCONOLACTONASE"/>
    <property type="match status" value="1"/>
</dbReference>
<keyword evidence="3" id="KW-1185">Reference proteome</keyword>
<dbReference type="InterPro" id="IPR006148">
    <property type="entry name" value="Glc/Gal-6P_isomerase"/>
</dbReference>
<evidence type="ECO:0000313" key="4">
    <source>
        <dbReference type="RefSeq" id="XP_016442727.1"/>
    </source>
</evidence>
<feature type="domain" description="Glucosamine/galactosamine-6-phosphate isomerase" evidence="2">
    <location>
        <begin position="91"/>
        <end position="175"/>
    </location>
</feature>
<dbReference type="KEGG" id="nta:107768137"/>
<dbReference type="OrthoDB" id="432544at2759"/>
<dbReference type="SUPFAM" id="SSF100950">
    <property type="entry name" value="NagB/RpiA/CoA transferase-like"/>
    <property type="match status" value="1"/>
</dbReference>
<dbReference type="Pfam" id="PF01182">
    <property type="entry name" value="Glucosamine_iso"/>
    <property type="match status" value="1"/>
</dbReference>
<dbReference type="Gene3D" id="3.40.50.1360">
    <property type="match status" value="1"/>
</dbReference>
<name>A0A1S3XSR6_TOBAC</name>
<dbReference type="PANTHER" id="PTHR11054:SF22">
    <property type="entry name" value="6-PHOSPHOGLUCONOLACTONASE 3, CHLOROPLASTIC"/>
    <property type="match status" value="1"/>
</dbReference>
<dbReference type="Proteomes" id="UP000790787">
    <property type="component" value="Chromosome 6"/>
</dbReference>
<dbReference type="UniPathway" id="UPA00115"/>
<evidence type="ECO:0000313" key="3">
    <source>
        <dbReference type="Proteomes" id="UP000790787"/>
    </source>
</evidence>
<dbReference type="InterPro" id="IPR039104">
    <property type="entry name" value="6PGL"/>
</dbReference>
<dbReference type="GO" id="GO:0009051">
    <property type="term" value="P:pentose-phosphate shunt, oxidative branch"/>
    <property type="evidence" value="ECO:0000318"/>
    <property type="project" value="GO_Central"/>
</dbReference>
<proteinExistence type="predicted"/>
<dbReference type="GO" id="GO:0017057">
    <property type="term" value="F:6-phosphogluconolactonase activity"/>
    <property type="evidence" value="ECO:0000318"/>
    <property type="project" value="GO_Central"/>
</dbReference>
<dbReference type="InterPro" id="IPR037171">
    <property type="entry name" value="NagB/RpiA_transferase-like"/>
</dbReference>
<dbReference type="STRING" id="4097.A0A1S3XSR6"/>
<dbReference type="GO" id="GO:0005975">
    <property type="term" value="P:carbohydrate metabolic process"/>
    <property type="evidence" value="ECO:0007669"/>
    <property type="project" value="InterPro"/>
</dbReference>
<dbReference type="PaxDb" id="4097-A0A1S3XSR6"/>
<dbReference type="RefSeq" id="XP_016442727.1">
    <property type="nucleotide sequence ID" value="XM_016587241.1"/>
</dbReference>
<dbReference type="GeneID" id="107768137"/>
<evidence type="ECO:0000256" key="1">
    <source>
        <dbReference type="ARBA" id="ARBA00004959"/>
    </source>
</evidence>
<sequence>MTECTLRLDSSSRALSANLHISPTQFSPLRQSLPLTSTSIIGKPLFCSRSHRRISVLSRNSPRSQFRTKSSVAETVIGKSKGKVEVFDIEEERAVSLAKYTADLSEKFCKERGSFSVVVSGGSLIKSLGKLMEPPYIDSIDWSKWHVFWVDERVGPKDHPDSNYLLAYNAFLSKVFVYF</sequence>
<dbReference type="AlphaFoldDB" id="A0A1S3XSR6"/>